<dbReference type="SUPFAM" id="SSF46785">
    <property type="entry name" value="Winged helix' DNA-binding domain"/>
    <property type="match status" value="1"/>
</dbReference>
<reference evidence="5" key="2">
    <citation type="submission" date="2021-09" db="EMBL/GenBank/DDBJ databases">
        <authorList>
            <person name="Gilroy R."/>
        </authorList>
    </citation>
    <scope>NUCLEOTIDE SEQUENCE</scope>
    <source>
        <strain evidence="5">ChiBcec21-2208</strain>
    </source>
</reference>
<organism evidence="5 6">
    <name type="scientific">Subdoligranulum variabile</name>
    <dbReference type="NCBI Taxonomy" id="214851"/>
    <lineage>
        <taxon>Bacteria</taxon>
        <taxon>Bacillati</taxon>
        <taxon>Bacillota</taxon>
        <taxon>Clostridia</taxon>
        <taxon>Eubacteriales</taxon>
        <taxon>Oscillospiraceae</taxon>
        <taxon>Subdoligranulum</taxon>
    </lineage>
</organism>
<dbReference type="Pfam" id="PF00392">
    <property type="entry name" value="GntR"/>
    <property type="match status" value="1"/>
</dbReference>
<feature type="domain" description="HTH gntR-type" evidence="4">
    <location>
        <begin position="12"/>
        <end position="80"/>
    </location>
</feature>
<accession>A0A921LQN9</accession>
<dbReference type="Gene3D" id="1.10.10.10">
    <property type="entry name" value="Winged helix-like DNA-binding domain superfamily/Winged helix DNA-binding domain"/>
    <property type="match status" value="1"/>
</dbReference>
<evidence type="ECO:0000259" key="4">
    <source>
        <dbReference type="PROSITE" id="PS50949"/>
    </source>
</evidence>
<dbReference type="InterPro" id="IPR028978">
    <property type="entry name" value="Chorismate_lyase_/UTRA_dom_sf"/>
</dbReference>
<sequence>MSKPSEARLGGELRSQQTADRLIAELRSGLYAGAFQLPSEVELAAALGISRTVVRDALSILERGGYLERVRGIGTLVNRDVVRMKNRMDQKLEFYKMIRASGRVPHSDHLMVTRETAPPHLAQRLELPPGEPQTLVFVQRRVLADDIPVLYSTDILPLSLFNGQRLDTLDFTKSIFEIVANVCHQEVTKTLAHVHAVTGSPAIRRQLGLRPDQALMQLDETCYSRLCKPVLCCQTCYTDFFDFAIVRKLM</sequence>
<dbReference type="SMART" id="SM00345">
    <property type="entry name" value="HTH_GNTR"/>
    <property type="match status" value="1"/>
</dbReference>
<dbReference type="Gene3D" id="3.40.1410.10">
    <property type="entry name" value="Chorismate lyase-like"/>
    <property type="match status" value="1"/>
</dbReference>
<dbReference type="Pfam" id="PF07702">
    <property type="entry name" value="UTRA"/>
    <property type="match status" value="1"/>
</dbReference>
<dbReference type="InterPro" id="IPR050679">
    <property type="entry name" value="Bact_HTH_transcr_reg"/>
</dbReference>
<evidence type="ECO:0000256" key="2">
    <source>
        <dbReference type="ARBA" id="ARBA00023125"/>
    </source>
</evidence>
<dbReference type="InterPro" id="IPR036390">
    <property type="entry name" value="WH_DNA-bd_sf"/>
</dbReference>
<keyword evidence="3" id="KW-0804">Transcription</keyword>
<dbReference type="GO" id="GO:0045892">
    <property type="term" value="P:negative regulation of DNA-templated transcription"/>
    <property type="evidence" value="ECO:0007669"/>
    <property type="project" value="TreeGrafter"/>
</dbReference>
<keyword evidence="2" id="KW-0238">DNA-binding</keyword>
<dbReference type="SUPFAM" id="SSF64288">
    <property type="entry name" value="Chorismate lyase-like"/>
    <property type="match status" value="1"/>
</dbReference>
<evidence type="ECO:0000256" key="1">
    <source>
        <dbReference type="ARBA" id="ARBA00023015"/>
    </source>
</evidence>
<dbReference type="GO" id="GO:0003700">
    <property type="term" value="F:DNA-binding transcription factor activity"/>
    <property type="evidence" value="ECO:0007669"/>
    <property type="project" value="InterPro"/>
</dbReference>
<dbReference type="InterPro" id="IPR000524">
    <property type="entry name" value="Tscrpt_reg_HTH_GntR"/>
</dbReference>
<dbReference type="PANTHER" id="PTHR44846:SF17">
    <property type="entry name" value="GNTR-FAMILY TRANSCRIPTIONAL REGULATOR"/>
    <property type="match status" value="1"/>
</dbReference>
<dbReference type="GO" id="GO:0003677">
    <property type="term" value="F:DNA binding"/>
    <property type="evidence" value="ECO:0007669"/>
    <property type="project" value="UniProtKB-KW"/>
</dbReference>
<dbReference type="PROSITE" id="PS50949">
    <property type="entry name" value="HTH_GNTR"/>
    <property type="match status" value="1"/>
</dbReference>
<evidence type="ECO:0000313" key="5">
    <source>
        <dbReference type="EMBL" id="HJG28138.1"/>
    </source>
</evidence>
<dbReference type="InterPro" id="IPR011663">
    <property type="entry name" value="UTRA"/>
</dbReference>
<dbReference type="PANTHER" id="PTHR44846">
    <property type="entry name" value="MANNOSYL-D-GLYCERATE TRANSPORT/METABOLISM SYSTEM REPRESSOR MNGR-RELATED"/>
    <property type="match status" value="1"/>
</dbReference>
<dbReference type="InterPro" id="IPR036388">
    <property type="entry name" value="WH-like_DNA-bd_sf"/>
</dbReference>
<comment type="caution">
    <text evidence="5">The sequence shown here is derived from an EMBL/GenBank/DDBJ whole genome shotgun (WGS) entry which is preliminary data.</text>
</comment>
<dbReference type="PRINTS" id="PR00035">
    <property type="entry name" value="HTHGNTR"/>
</dbReference>
<evidence type="ECO:0000313" key="6">
    <source>
        <dbReference type="Proteomes" id="UP000782880"/>
    </source>
</evidence>
<dbReference type="EMBL" id="DYVE01000151">
    <property type="protein sequence ID" value="HJG28138.1"/>
    <property type="molecule type" value="Genomic_DNA"/>
</dbReference>
<dbReference type="SMART" id="SM00866">
    <property type="entry name" value="UTRA"/>
    <property type="match status" value="1"/>
</dbReference>
<proteinExistence type="predicted"/>
<gene>
    <name evidence="5" type="ORF">K8V20_05780</name>
</gene>
<protein>
    <submittedName>
        <fullName evidence="5">GntR family transcriptional regulator</fullName>
    </submittedName>
</protein>
<reference evidence="5" key="1">
    <citation type="journal article" date="2021" name="PeerJ">
        <title>Extensive microbial diversity within the chicken gut microbiome revealed by metagenomics and culture.</title>
        <authorList>
            <person name="Gilroy R."/>
            <person name="Ravi A."/>
            <person name="Getino M."/>
            <person name="Pursley I."/>
            <person name="Horton D.L."/>
            <person name="Alikhan N.F."/>
            <person name="Baker D."/>
            <person name="Gharbi K."/>
            <person name="Hall N."/>
            <person name="Watson M."/>
            <person name="Adriaenssens E.M."/>
            <person name="Foster-Nyarko E."/>
            <person name="Jarju S."/>
            <person name="Secka A."/>
            <person name="Antonio M."/>
            <person name="Oren A."/>
            <person name="Chaudhuri R.R."/>
            <person name="La Ragione R."/>
            <person name="Hildebrand F."/>
            <person name="Pallen M.J."/>
        </authorList>
    </citation>
    <scope>NUCLEOTIDE SEQUENCE</scope>
    <source>
        <strain evidence="5">ChiBcec21-2208</strain>
    </source>
</reference>
<dbReference type="CDD" id="cd07377">
    <property type="entry name" value="WHTH_GntR"/>
    <property type="match status" value="1"/>
</dbReference>
<dbReference type="AlphaFoldDB" id="A0A921LQN9"/>
<name>A0A921LQN9_9FIRM</name>
<dbReference type="Proteomes" id="UP000782880">
    <property type="component" value="Unassembled WGS sequence"/>
</dbReference>
<evidence type="ECO:0000256" key="3">
    <source>
        <dbReference type="ARBA" id="ARBA00023163"/>
    </source>
</evidence>
<keyword evidence="1" id="KW-0805">Transcription regulation</keyword>